<proteinExistence type="predicted"/>
<organism evidence="1 2">
    <name type="scientific">Pistacia integerrima</name>
    <dbReference type="NCBI Taxonomy" id="434235"/>
    <lineage>
        <taxon>Eukaryota</taxon>
        <taxon>Viridiplantae</taxon>
        <taxon>Streptophyta</taxon>
        <taxon>Embryophyta</taxon>
        <taxon>Tracheophyta</taxon>
        <taxon>Spermatophyta</taxon>
        <taxon>Magnoliopsida</taxon>
        <taxon>eudicotyledons</taxon>
        <taxon>Gunneridae</taxon>
        <taxon>Pentapetalae</taxon>
        <taxon>rosids</taxon>
        <taxon>malvids</taxon>
        <taxon>Sapindales</taxon>
        <taxon>Anacardiaceae</taxon>
        <taxon>Pistacia</taxon>
    </lineage>
</organism>
<sequence>MVSSGGAASDGEVTGSKRCSQNLKKEKAAAFHHHHHRRSHNNSSALLSSLLTSQNPTYNPSLSLFDTFNFPTAANHPLQNQPTSFYSNPNHQFKIFSDNNNGTNGFSIPLSPNSSFVPSATTLFNQNLQSQALPVPSFKFNSGNNFERDLSFSSMIMGAGGSVDPINHFVSGMDNELPSSQIPPQAQPRTSASTGSTAGVCAMKTNADHKIIPPKTTGGNSGLLDALVQESQKLSRNEIFKGENLSVVGDKGKGVVGVPCEEEEGNEGVDSVMRNSGEANADTLWDDLSSSQSSIGMKAGEEPLEEMNSMDDDLMTLLNNFPLSMPLPEWYPGNSEISNGSSTTMTGGSNVDTNHQQNAATTIAPPSVASPDLQWSLGSCGWNNMPSIC</sequence>
<dbReference type="EMBL" id="CM047736">
    <property type="protein sequence ID" value="KAJ0052777.1"/>
    <property type="molecule type" value="Genomic_DNA"/>
</dbReference>
<dbReference type="Proteomes" id="UP001163603">
    <property type="component" value="Chromosome 1"/>
</dbReference>
<gene>
    <name evidence="1" type="ORF">Pint_02025</name>
</gene>
<reference evidence="2" key="1">
    <citation type="journal article" date="2023" name="G3 (Bethesda)">
        <title>Genome assembly and association tests identify interacting loci associated with vigor, precocity, and sex in interspecific pistachio rootstocks.</title>
        <authorList>
            <person name="Palmer W."/>
            <person name="Jacygrad E."/>
            <person name="Sagayaradj S."/>
            <person name="Cavanaugh K."/>
            <person name="Han R."/>
            <person name="Bertier L."/>
            <person name="Beede B."/>
            <person name="Kafkas S."/>
            <person name="Golino D."/>
            <person name="Preece J."/>
            <person name="Michelmore R."/>
        </authorList>
    </citation>
    <scope>NUCLEOTIDE SEQUENCE [LARGE SCALE GENOMIC DNA]</scope>
</reference>
<accession>A0ACC0ZM32</accession>
<name>A0ACC0ZM32_9ROSI</name>
<evidence type="ECO:0000313" key="1">
    <source>
        <dbReference type="EMBL" id="KAJ0052777.1"/>
    </source>
</evidence>
<protein>
    <submittedName>
        <fullName evidence="1">Uncharacterized protein</fullName>
    </submittedName>
</protein>
<evidence type="ECO:0000313" key="2">
    <source>
        <dbReference type="Proteomes" id="UP001163603"/>
    </source>
</evidence>
<keyword evidence="2" id="KW-1185">Reference proteome</keyword>
<comment type="caution">
    <text evidence="1">The sequence shown here is derived from an EMBL/GenBank/DDBJ whole genome shotgun (WGS) entry which is preliminary data.</text>
</comment>